<dbReference type="EMBL" id="JADNYM010000001">
    <property type="protein sequence ID" value="MBG0737850.1"/>
    <property type="molecule type" value="Genomic_DNA"/>
</dbReference>
<dbReference type="Proteomes" id="UP000655366">
    <property type="component" value="Unassembled WGS sequence"/>
</dbReference>
<feature type="domain" description="EfeO-type cupredoxin-like" evidence="3">
    <location>
        <begin position="64"/>
        <end position="148"/>
    </location>
</feature>
<dbReference type="InterPro" id="IPR028096">
    <property type="entry name" value="EfeO_Cupredoxin"/>
</dbReference>
<dbReference type="Pfam" id="PF13473">
    <property type="entry name" value="Cupredoxin_1"/>
    <property type="match status" value="1"/>
</dbReference>
<dbReference type="InterPro" id="IPR052721">
    <property type="entry name" value="ET_Amicyanin"/>
</dbReference>
<gene>
    <name evidence="4" type="ORF">IV500_00125</name>
</gene>
<dbReference type="SUPFAM" id="SSF49503">
    <property type="entry name" value="Cupredoxins"/>
    <property type="match status" value="1"/>
</dbReference>
<evidence type="ECO:0000313" key="5">
    <source>
        <dbReference type="Proteomes" id="UP000655366"/>
    </source>
</evidence>
<dbReference type="RefSeq" id="WP_196394807.1">
    <property type="nucleotide sequence ID" value="NZ_JADNYM010000001.1"/>
</dbReference>
<feature type="signal peptide" evidence="2">
    <location>
        <begin position="1"/>
        <end position="28"/>
    </location>
</feature>
<evidence type="ECO:0000313" key="4">
    <source>
        <dbReference type="EMBL" id="MBG0737850.1"/>
    </source>
</evidence>
<dbReference type="AlphaFoldDB" id="A0A931CJY3"/>
<dbReference type="PANTHER" id="PTHR36507">
    <property type="entry name" value="BLL1555 PROTEIN"/>
    <property type="match status" value="1"/>
</dbReference>
<evidence type="ECO:0000256" key="2">
    <source>
        <dbReference type="SAM" id="SignalP"/>
    </source>
</evidence>
<organism evidence="4 5">
    <name type="scientific">Arthrobacter terrae</name>
    <dbReference type="NCBI Taxonomy" id="2935737"/>
    <lineage>
        <taxon>Bacteria</taxon>
        <taxon>Bacillati</taxon>
        <taxon>Actinomycetota</taxon>
        <taxon>Actinomycetes</taxon>
        <taxon>Micrococcales</taxon>
        <taxon>Micrococcaceae</taxon>
        <taxon>Arthrobacter</taxon>
    </lineage>
</organism>
<accession>A0A931CJY3</accession>
<proteinExistence type="predicted"/>
<sequence>MNINKVKFVIIPSAALLLALSGCSSSGAGTGTDTTSPAGSTSATSMAPSSPAASATSPDTSTSAPAAAAETIHIQDFAYSGPDSVAPGSTVTVMNMDSTAHTVTADEGSAFDVVVKPGESVTFKAPTTPGTYKYHCTYHGNMHGTLVVK</sequence>
<feature type="region of interest" description="Disordered" evidence="1">
    <location>
        <begin position="27"/>
        <end position="67"/>
    </location>
</feature>
<dbReference type="PANTHER" id="PTHR36507:SF1">
    <property type="entry name" value="BLL1555 PROTEIN"/>
    <property type="match status" value="1"/>
</dbReference>
<dbReference type="InterPro" id="IPR008972">
    <property type="entry name" value="Cupredoxin"/>
</dbReference>
<dbReference type="Gene3D" id="2.60.40.420">
    <property type="entry name" value="Cupredoxins - blue copper proteins"/>
    <property type="match status" value="1"/>
</dbReference>
<keyword evidence="5" id="KW-1185">Reference proteome</keyword>
<comment type="caution">
    <text evidence="4">The sequence shown here is derived from an EMBL/GenBank/DDBJ whole genome shotgun (WGS) entry which is preliminary data.</text>
</comment>
<name>A0A931CJY3_9MICC</name>
<keyword evidence="2" id="KW-0732">Signal</keyword>
<dbReference type="PROSITE" id="PS51257">
    <property type="entry name" value="PROKAR_LIPOPROTEIN"/>
    <property type="match status" value="1"/>
</dbReference>
<evidence type="ECO:0000256" key="1">
    <source>
        <dbReference type="SAM" id="MobiDB-lite"/>
    </source>
</evidence>
<protein>
    <submittedName>
        <fullName evidence="4">Cupredoxin domain-containing protein</fullName>
    </submittedName>
</protein>
<evidence type="ECO:0000259" key="3">
    <source>
        <dbReference type="Pfam" id="PF13473"/>
    </source>
</evidence>
<feature type="chain" id="PRO_5037205347" evidence="2">
    <location>
        <begin position="29"/>
        <end position="149"/>
    </location>
</feature>
<reference evidence="4 5" key="1">
    <citation type="submission" date="2020-11" db="EMBL/GenBank/DDBJ databases">
        <title>Arthrobacter antarcticus sp. nov., isolated from Antarctic Soil.</title>
        <authorList>
            <person name="Li J."/>
        </authorList>
    </citation>
    <scope>NUCLEOTIDE SEQUENCE [LARGE SCALE GENOMIC DNA]</scope>
    <source>
        <strain evidence="4 5">Z1-20</strain>
    </source>
</reference>